<keyword evidence="3" id="KW-1185">Reference proteome</keyword>
<feature type="signal peptide" evidence="1">
    <location>
        <begin position="1"/>
        <end position="19"/>
    </location>
</feature>
<dbReference type="Proteomes" id="UP000028939">
    <property type="component" value="Chromosome"/>
</dbReference>
<dbReference type="KEGG" id="cuv:CUREI_03690"/>
<reference evidence="2 3" key="1">
    <citation type="submission" date="2014-08" db="EMBL/GenBank/DDBJ databases">
        <title>Complete genome sequence of Corynebacterium ureicelerivorans DSM 45051, a lipophilic and urea-splitting isolate from a blood culture of a septicaemia patient.</title>
        <authorList>
            <person name="Tippelt A."/>
            <person name="Albersmeier A."/>
            <person name="Brinkrolf K."/>
            <person name="Ruckert C."/>
            <person name="Tauch A."/>
        </authorList>
    </citation>
    <scope>NUCLEOTIDE SEQUENCE [LARGE SCALE GENOMIC DNA]</scope>
    <source>
        <strain evidence="2 3">IMMIB RIV-2301</strain>
    </source>
</reference>
<dbReference type="EMBL" id="CP009215">
    <property type="protein sequence ID" value="AIL96512.1"/>
    <property type="molecule type" value="Genomic_DNA"/>
</dbReference>
<dbReference type="STRING" id="401472.CUREI_03690"/>
<dbReference type="InterPro" id="IPR012338">
    <property type="entry name" value="Beta-lactam/transpept-like"/>
</dbReference>
<gene>
    <name evidence="2" type="ORF">CUREI_03690</name>
</gene>
<evidence type="ECO:0000256" key="1">
    <source>
        <dbReference type="SAM" id="SignalP"/>
    </source>
</evidence>
<dbReference type="Gene3D" id="3.40.710.10">
    <property type="entry name" value="DD-peptidase/beta-lactamase superfamily"/>
    <property type="match status" value="1"/>
</dbReference>
<name>A0A077HPF0_9CORY</name>
<dbReference type="AlphaFoldDB" id="A0A077HPF0"/>
<accession>A0A077HPF0</accession>
<evidence type="ECO:0000313" key="2">
    <source>
        <dbReference type="EMBL" id="AIL96512.1"/>
    </source>
</evidence>
<keyword evidence="1" id="KW-0732">Signal</keyword>
<organism evidence="2 3">
    <name type="scientific">Corynebacterium ureicelerivorans</name>
    <dbReference type="NCBI Taxonomy" id="401472"/>
    <lineage>
        <taxon>Bacteria</taxon>
        <taxon>Bacillati</taxon>
        <taxon>Actinomycetota</taxon>
        <taxon>Actinomycetes</taxon>
        <taxon>Mycobacteriales</taxon>
        <taxon>Corynebacteriaceae</taxon>
        <taxon>Corynebacterium</taxon>
    </lineage>
</organism>
<protein>
    <submittedName>
        <fullName evidence="2">Uncharacterized protein</fullName>
    </submittedName>
</protein>
<sequence length="292" mass="29392">MVKARRLTGALGIACSVLAGCSGGGEQDTVVVTSTSFVAETPASVPLTPKGPSPEPMVTARDAQALLDATVADITAAFDGELGVATMGERGPVTAGFADPTPAWSTMKVPIAVAATRTQPGLESDVRAAITVSDNEAAGRLFDAVGPDAVDSVLSKAGVPAQVNMVDLRPEFSTFGQTLLSAADEAVLADSLPCADGSGPALGYMGQVEASQRYGLGAVGALFKGGWGPDTAGRYHVRQLGLIPRGDGVWSPAALTAIPADGTYQTGQAMLTAAATRLAEASPALPAARCQP</sequence>
<dbReference type="PROSITE" id="PS51257">
    <property type="entry name" value="PROKAR_LIPOPROTEIN"/>
    <property type="match status" value="1"/>
</dbReference>
<proteinExistence type="predicted"/>
<dbReference type="SUPFAM" id="SSF56601">
    <property type="entry name" value="beta-lactamase/transpeptidase-like"/>
    <property type="match status" value="1"/>
</dbReference>
<dbReference type="HOGENOM" id="CLU_055774_2_0_11"/>
<evidence type="ECO:0000313" key="3">
    <source>
        <dbReference type="Proteomes" id="UP000028939"/>
    </source>
</evidence>
<feature type="chain" id="PRO_5039627741" evidence="1">
    <location>
        <begin position="20"/>
        <end position="292"/>
    </location>
</feature>